<dbReference type="PRINTS" id="PR00813">
    <property type="entry name" value="BCTERIALGSPG"/>
</dbReference>
<dbReference type="SUPFAM" id="SSF54523">
    <property type="entry name" value="Pili subunits"/>
    <property type="match status" value="1"/>
</dbReference>
<name>A0A5N3SAF7_9VIBR</name>
<keyword evidence="5" id="KW-0812">Transmembrane</keyword>
<accession>A0A5N3SAF7</accession>
<keyword evidence="3" id="KW-0488">Methylation</keyword>
<feature type="transmembrane region" description="Helical" evidence="5">
    <location>
        <begin position="12"/>
        <end position="31"/>
    </location>
</feature>
<dbReference type="GO" id="GO:0043107">
    <property type="term" value="P:type IV pilus-dependent motility"/>
    <property type="evidence" value="ECO:0007669"/>
    <property type="project" value="TreeGrafter"/>
</dbReference>
<evidence type="ECO:0000256" key="4">
    <source>
        <dbReference type="RuleBase" id="RU000389"/>
    </source>
</evidence>
<evidence type="ECO:0000256" key="2">
    <source>
        <dbReference type="ARBA" id="ARBA00011156"/>
    </source>
</evidence>
<dbReference type="InterPro" id="IPR045584">
    <property type="entry name" value="Pilin-like"/>
</dbReference>
<evidence type="ECO:0000313" key="6">
    <source>
        <dbReference type="EMBL" id="KAB0302793.1"/>
    </source>
</evidence>
<dbReference type="PROSITE" id="PS00409">
    <property type="entry name" value="PROKAR_NTER_METHYL"/>
    <property type="match status" value="1"/>
</dbReference>
<dbReference type="GO" id="GO:0007155">
    <property type="term" value="P:cell adhesion"/>
    <property type="evidence" value="ECO:0007669"/>
    <property type="project" value="InterPro"/>
</dbReference>
<organism evidence="6 7">
    <name type="scientific">Vibrio fortis</name>
    <dbReference type="NCBI Taxonomy" id="212667"/>
    <lineage>
        <taxon>Bacteria</taxon>
        <taxon>Pseudomonadati</taxon>
        <taxon>Pseudomonadota</taxon>
        <taxon>Gammaproteobacteria</taxon>
        <taxon>Vibrionales</taxon>
        <taxon>Vibrionaceae</taxon>
        <taxon>Vibrio</taxon>
    </lineage>
</organism>
<dbReference type="GO" id="GO:0044096">
    <property type="term" value="C:type IV pilus"/>
    <property type="evidence" value="ECO:0007669"/>
    <property type="project" value="TreeGrafter"/>
</dbReference>
<keyword evidence="5" id="KW-0472">Membrane</keyword>
<dbReference type="EMBL" id="VXDD01000001">
    <property type="protein sequence ID" value="KAB0302793.1"/>
    <property type="molecule type" value="Genomic_DNA"/>
</dbReference>
<reference evidence="6 7" key="1">
    <citation type="submission" date="2019-09" db="EMBL/GenBank/DDBJ databases">
        <title>Vibrio Fortis S7-72.</title>
        <authorList>
            <person name="Das S.K."/>
        </authorList>
    </citation>
    <scope>NUCLEOTIDE SEQUENCE [LARGE SCALE GENOMIC DNA]</scope>
    <source>
        <strain evidence="6 7">S7-72</strain>
    </source>
</reference>
<dbReference type="Proteomes" id="UP000326687">
    <property type="component" value="Unassembled WGS sequence"/>
</dbReference>
<evidence type="ECO:0000313" key="7">
    <source>
        <dbReference type="Proteomes" id="UP000326687"/>
    </source>
</evidence>
<dbReference type="AlphaFoldDB" id="A0A5N3SAF7"/>
<dbReference type="InterPro" id="IPR001082">
    <property type="entry name" value="Pilin"/>
</dbReference>
<gene>
    <name evidence="6" type="ORF">F2Z80_01980</name>
</gene>
<dbReference type="PANTHER" id="PTHR30093">
    <property type="entry name" value="GENERAL SECRETION PATHWAY PROTEIN G"/>
    <property type="match status" value="1"/>
</dbReference>
<dbReference type="Pfam" id="PF00114">
    <property type="entry name" value="Pilin"/>
    <property type="match status" value="1"/>
</dbReference>
<dbReference type="GO" id="GO:0015627">
    <property type="term" value="C:type II protein secretion system complex"/>
    <property type="evidence" value="ECO:0007669"/>
    <property type="project" value="InterPro"/>
</dbReference>
<evidence type="ECO:0000256" key="3">
    <source>
        <dbReference type="ARBA" id="ARBA00022481"/>
    </source>
</evidence>
<dbReference type="InterPro" id="IPR012902">
    <property type="entry name" value="N_methyl_site"/>
</dbReference>
<evidence type="ECO:0000256" key="5">
    <source>
        <dbReference type="SAM" id="Phobius"/>
    </source>
</evidence>
<sequence length="155" mass="15975">MKKRQTKQKGFTLIELMIVVAVIGVLSAIAIPQYQKYVAKAEVASALATLTGLKTNVEAATVENGTFPAAGDETDLGAPVVMDLGDIDFTGQGTGASAASGTITFEFSTSASAGVSSLVSGRTLELNRDNNGTWICRAGTTGTAVTDDLLPKSCR</sequence>
<dbReference type="Pfam" id="PF07963">
    <property type="entry name" value="N_methyl"/>
    <property type="match status" value="1"/>
</dbReference>
<dbReference type="GO" id="GO:0015628">
    <property type="term" value="P:protein secretion by the type II secretion system"/>
    <property type="evidence" value="ECO:0007669"/>
    <property type="project" value="InterPro"/>
</dbReference>
<dbReference type="Gene3D" id="3.30.700.10">
    <property type="entry name" value="Glycoprotein, Type 4 Pilin"/>
    <property type="match status" value="1"/>
</dbReference>
<protein>
    <submittedName>
        <fullName evidence="6">Pilin</fullName>
    </submittedName>
</protein>
<keyword evidence="5" id="KW-1133">Transmembrane helix</keyword>
<comment type="similarity">
    <text evidence="1 4">Belongs to the N-Me-Phe pilin family.</text>
</comment>
<evidence type="ECO:0000256" key="1">
    <source>
        <dbReference type="ARBA" id="ARBA00005233"/>
    </source>
</evidence>
<keyword evidence="4" id="KW-0281">Fimbrium</keyword>
<dbReference type="NCBIfam" id="TIGR02532">
    <property type="entry name" value="IV_pilin_GFxxxE"/>
    <property type="match status" value="1"/>
</dbReference>
<comment type="subunit">
    <text evidence="2">The pili are polar flexible filaments of about 5.4 nanometers diameter and 2.5 micrometers average length; they consist of only a single polypeptide chain arranged in a helical configuration of five subunits per turn in the assembled pilus.</text>
</comment>
<dbReference type="InterPro" id="IPR000983">
    <property type="entry name" value="Bac_GSPG_pilin"/>
</dbReference>
<dbReference type="PANTHER" id="PTHR30093:SF34">
    <property type="entry name" value="PREPILIN PEPTIDASE-DEPENDENT PROTEIN D"/>
    <property type="match status" value="1"/>
</dbReference>
<dbReference type="RefSeq" id="WP_150893483.1">
    <property type="nucleotide sequence ID" value="NZ_VXDD01000001.1"/>
</dbReference>
<comment type="caution">
    <text evidence="6">The sequence shown here is derived from an EMBL/GenBank/DDBJ whole genome shotgun (WGS) entry which is preliminary data.</text>
</comment>
<proteinExistence type="inferred from homology"/>